<dbReference type="SUPFAM" id="SSF88946">
    <property type="entry name" value="Sigma2 domain of RNA polymerase sigma factors"/>
    <property type="match status" value="1"/>
</dbReference>
<evidence type="ECO:0000259" key="5">
    <source>
        <dbReference type="PROSITE" id="PS00716"/>
    </source>
</evidence>
<dbReference type="KEGG" id="camy:CSUIS_1376"/>
<dbReference type="InterPro" id="IPR014284">
    <property type="entry name" value="RNA_pol_sigma-70_dom"/>
</dbReference>
<feature type="domain" description="RNA polymerase sigma-70" evidence="5">
    <location>
        <begin position="202"/>
        <end position="228"/>
    </location>
</feature>
<dbReference type="Gene3D" id="1.20.140.160">
    <property type="match status" value="1"/>
</dbReference>
<keyword evidence="4" id="KW-0804">Transcription</keyword>
<dbReference type="GO" id="GO:0016987">
    <property type="term" value="F:sigma factor activity"/>
    <property type="evidence" value="ECO:0007669"/>
    <property type="project" value="UniProtKB-KW"/>
</dbReference>
<dbReference type="InterPro" id="IPR007630">
    <property type="entry name" value="RNA_pol_sigma70_r4"/>
</dbReference>
<reference evidence="7 9" key="3">
    <citation type="submission" date="2024-01" db="EMBL/GenBank/DDBJ databases">
        <title>Campylobacter porcellus sp. nov.</title>
        <authorList>
            <person name="Papic B."/>
            <person name="Gruntar I."/>
        </authorList>
    </citation>
    <scope>NUCLEOTIDE SEQUENCE [LARGE SCALE GENOMIC DNA]</scope>
    <source>
        <strain evidence="7 9">CX2-4855-23</strain>
    </source>
</reference>
<evidence type="ECO:0000256" key="3">
    <source>
        <dbReference type="ARBA" id="ARBA00023125"/>
    </source>
</evidence>
<accession>A0A1X9SYA8</accession>
<evidence type="ECO:0000313" key="9">
    <source>
        <dbReference type="Proteomes" id="UP001331664"/>
    </source>
</evidence>
<dbReference type="NCBIfam" id="TIGR02479">
    <property type="entry name" value="FliA_WhiG"/>
    <property type="match status" value="1"/>
</dbReference>
<dbReference type="GO" id="GO:0003677">
    <property type="term" value="F:DNA binding"/>
    <property type="evidence" value="ECO:0007669"/>
    <property type="project" value="UniProtKB-KW"/>
</dbReference>
<protein>
    <submittedName>
        <fullName evidence="7">RNA polymerase sigma factor FliA</fullName>
    </submittedName>
    <submittedName>
        <fullName evidence="6">RNA polymerase sigma28 factor</fullName>
        <ecNumber evidence="6">2.7.7.6</ecNumber>
    </submittedName>
</protein>
<dbReference type="Gene3D" id="1.10.1740.10">
    <property type="match status" value="1"/>
</dbReference>
<dbReference type="InterPro" id="IPR013324">
    <property type="entry name" value="RNA_pol_sigma_r3/r4-like"/>
</dbReference>
<keyword evidence="2" id="KW-0731">Sigma factor</keyword>
<dbReference type="EMBL" id="CP018789">
    <property type="protein sequence ID" value="ARR01166.1"/>
    <property type="molecule type" value="Genomic_DNA"/>
</dbReference>
<reference evidence="6" key="2">
    <citation type="journal article" date="2017" name="Genome Biol. Evol.">
        <title>Comparative genomic analysis identifies a Campylobacter clade deficient in selenium metabolism.</title>
        <authorList>
            <person name="Miller W.G."/>
            <person name="Yee E."/>
            <person name="Lopes B.S."/>
            <person name="Chapman M.H."/>
            <person name="Huynh S."/>
            <person name="Bono J.L."/>
            <person name="Parker C.T."/>
            <person name="Strachan N.J.C."/>
            <person name="Forbes K.J."/>
        </authorList>
    </citation>
    <scope>NUCLEOTIDE SEQUENCE [LARGE SCALE GENOMIC DNA]</scope>
    <source>
        <strain evidence="6">RM6137</strain>
    </source>
</reference>
<sequence length="234" mass="27817">MNYAKQKQLDSYKSQIKKEQDDLVIAYMPALKAMAHRLRSRLPSSVEVGDLISVGTEAMVRLSHTYDKSQNDNFWGYVKQRVYGSMLDYLRSLDTISRNSRKLVKDVDRLIDEYYNKHQCEPSDEYLAKELNEDINRIKEAKNLSEITSVLRLEDQYELLSEYSTEEQIEKDELIEHIKHILSQFNQRDQLIIQLYYYEELNLKEISEILNITESRISQIHKRLITKIRERLGF</sequence>
<dbReference type="PRINTS" id="PR00046">
    <property type="entry name" value="SIGMA70FCT"/>
</dbReference>
<dbReference type="InterPro" id="IPR000943">
    <property type="entry name" value="RNA_pol_sigma70"/>
</dbReference>
<dbReference type="GO" id="GO:0003899">
    <property type="term" value="F:DNA-directed RNA polymerase activity"/>
    <property type="evidence" value="ECO:0007669"/>
    <property type="project" value="UniProtKB-EC"/>
</dbReference>
<dbReference type="CDD" id="cd06171">
    <property type="entry name" value="Sigma70_r4"/>
    <property type="match status" value="1"/>
</dbReference>
<dbReference type="PANTHER" id="PTHR30385:SF7">
    <property type="entry name" value="RNA POLYMERASE SIGMA FACTOR FLIA"/>
    <property type="match status" value="1"/>
</dbReference>
<dbReference type="SUPFAM" id="SSF88659">
    <property type="entry name" value="Sigma3 and sigma4 domains of RNA polymerase sigma factors"/>
    <property type="match status" value="2"/>
</dbReference>
<dbReference type="STRING" id="1660073.CSUIS_1376"/>
<dbReference type="NCBIfam" id="TIGR02937">
    <property type="entry name" value="sigma70-ECF"/>
    <property type="match status" value="1"/>
</dbReference>
<evidence type="ECO:0000256" key="1">
    <source>
        <dbReference type="ARBA" id="ARBA00023015"/>
    </source>
</evidence>
<keyword evidence="6" id="KW-0548">Nucleotidyltransferase</keyword>
<keyword evidence="6" id="KW-0808">Transferase</keyword>
<dbReference type="GO" id="GO:0006352">
    <property type="term" value="P:DNA-templated transcription initiation"/>
    <property type="evidence" value="ECO:0007669"/>
    <property type="project" value="InterPro"/>
</dbReference>
<dbReference type="InterPro" id="IPR007627">
    <property type="entry name" value="RNA_pol_sigma70_r2"/>
</dbReference>
<dbReference type="Pfam" id="PF04545">
    <property type="entry name" value="Sigma70_r4"/>
    <property type="match status" value="1"/>
</dbReference>
<keyword evidence="3" id="KW-0238">DNA-binding</keyword>
<dbReference type="AlphaFoldDB" id="A0A1X9SYA8"/>
<dbReference type="EC" id="2.7.7.6" evidence="6"/>
<evidence type="ECO:0000256" key="2">
    <source>
        <dbReference type="ARBA" id="ARBA00023082"/>
    </source>
</evidence>
<dbReference type="InterPro" id="IPR012845">
    <property type="entry name" value="RNA_pol_sigma_FliA_WhiG"/>
</dbReference>
<gene>
    <name evidence="6" type="primary">fliA</name>
    <name evidence="6" type="ORF">CSUIS_1376</name>
    <name evidence="7" type="ORF">V2I23_05420</name>
</gene>
<evidence type="ECO:0000313" key="7">
    <source>
        <dbReference type="EMBL" id="MEE3744731.1"/>
    </source>
</evidence>
<evidence type="ECO:0000256" key="4">
    <source>
        <dbReference type="ARBA" id="ARBA00023163"/>
    </source>
</evidence>
<evidence type="ECO:0000313" key="8">
    <source>
        <dbReference type="Proteomes" id="UP000194260"/>
    </source>
</evidence>
<dbReference type="EMBL" id="JAZBRD010000006">
    <property type="protein sequence ID" value="MEE3744731.1"/>
    <property type="molecule type" value="Genomic_DNA"/>
</dbReference>
<dbReference type="RefSeq" id="WP_086293119.1">
    <property type="nucleotide sequence ID" value="NZ_CP018789.1"/>
</dbReference>
<dbReference type="Proteomes" id="UP000194260">
    <property type="component" value="Chromosome"/>
</dbReference>
<dbReference type="Proteomes" id="UP001331664">
    <property type="component" value="Unassembled WGS sequence"/>
</dbReference>
<name>A0A1X9SYA8_9BACT</name>
<reference evidence="8" key="1">
    <citation type="journal article" date="2017" name="Genome Biol. Evol.">
        <title>Comparative Genomic Analysis Identifies a Campylobacter Clade Deficient in Selenium Metabolism.</title>
        <authorList>
            <person name="Miller W.G."/>
            <person name="Yee E."/>
            <person name="Lopes B.S."/>
            <person name="Chapman M.H."/>
            <person name="Huynh S."/>
            <person name="Bono J.L."/>
            <person name="Parker C.T."/>
            <person name="Strachan N.J.C."/>
            <person name="Forbes K.J."/>
        </authorList>
    </citation>
    <scope>NUCLEOTIDE SEQUENCE [LARGE SCALE GENOMIC DNA]</scope>
    <source>
        <strain evidence="8">RM6137</strain>
    </source>
</reference>
<dbReference type="InterPro" id="IPR013325">
    <property type="entry name" value="RNA_pol_sigma_r2"/>
</dbReference>
<organism evidence="6 8">
    <name type="scientific">Campylobacter porcelli</name>
    <dbReference type="NCBI Taxonomy" id="1660073"/>
    <lineage>
        <taxon>Bacteria</taxon>
        <taxon>Pseudomonadati</taxon>
        <taxon>Campylobacterota</taxon>
        <taxon>Epsilonproteobacteria</taxon>
        <taxon>Campylobacterales</taxon>
        <taxon>Campylobacteraceae</taxon>
        <taxon>Campylobacter</taxon>
    </lineage>
</organism>
<dbReference type="PANTHER" id="PTHR30385">
    <property type="entry name" value="SIGMA FACTOR F FLAGELLAR"/>
    <property type="match status" value="1"/>
</dbReference>
<dbReference type="PROSITE" id="PS00716">
    <property type="entry name" value="SIGMA70_2"/>
    <property type="match status" value="1"/>
</dbReference>
<evidence type="ECO:0000313" key="6">
    <source>
        <dbReference type="EMBL" id="ARR01166.1"/>
    </source>
</evidence>
<proteinExistence type="predicted"/>
<dbReference type="Pfam" id="PF04542">
    <property type="entry name" value="Sigma70_r2"/>
    <property type="match status" value="1"/>
</dbReference>
<dbReference type="NCBIfam" id="NF005413">
    <property type="entry name" value="PRK06986.1"/>
    <property type="match status" value="1"/>
</dbReference>
<keyword evidence="1" id="KW-0805">Transcription regulation</keyword>
<keyword evidence="9" id="KW-1185">Reference proteome</keyword>